<evidence type="ECO:0000259" key="1">
    <source>
        <dbReference type="Pfam" id="PF12530"/>
    </source>
</evidence>
<protein>
    <recommendedName>
        <fullName evidence="1">DUF3730 domain-containing protein</fullName>
    </recommendedName>
</protein>
<dbReference type="InParanoid" id="K3WB23"/>
<proteinExistence type="predicted"/>
<dbReference type="eggNOG" id="ENOG502S0XX">
    <property type="taxonomic scope" value="Eukaryota"/>
</dbReference>
<dbReference type="GO" id="GO:0060147">
    <property type="term" value="P:regulation of post-transcriptional gene silencing"/>
    <property type="evidence" value="ECO:0007669"/>
    <property type="project" value="InterPro"/>
</dbReference>
<dbReference type="HOGENOM" id="CLU_242122_0_0_1"/>
<organism evidence="2 3">
    <name type="scientific">Globisporangium ultimum (strain ATCC 200006 / CBS 805.95 / DAOM BR144)</name>
    <name type="common">Pythium ultimum</name>
    <dbReference type="NCBI Taxonomy" id="431595"/>
    <lineage>
        <taxon>Eukaryota</taxon>
        <taxon>Sar</taxon>
        <taxon>Stramenopiles</taxon>
        <taxon>Oomycota</taxon>
        <taxon>Peronosporomycetes</taxon>
        <taxon>Pythiales</taxon>
        <taxon>Pythiaceae</taxon>
        <taxon>Globisporangium</taxon>
    </lineage>
</organism>
<evidence type="ECO:0000313" key="2">
    <source>
        <dbReference type="EnsemblProtists" id="PYU1_T002164"/>
    </source>
</evidence>
<keyword evidence="3" id="KW-1185">Reference proteome</keyword>
<dbReference type="InterPro" id="IPR016024">
    <property type="entry name" value="ARM-type_fold"/>
</dbReference>
<dbReference type="EnsemblProtists" id="PYU1_T002164">
    <property type="protein sequence ID" value="PYU1_T002164"/>
    <property type="gene ID" value="PYU1_G002162"/>
</dbReference>
<name>K3WB23_GLOUD</name>
<reference evidence="3" key="2">
    <citation type="submission" date="2010-04" db="EMBL/GenBank/DDBJ databases">
        <authorList>
            <person name="Buell R."/>
            <person name="Hamilton J."/>
            <person name="Hostetler J."/>
        </authorList>
    </citation>
    <scope>NUCLEOTIDE SEQUENCE [LARGE SCALE GENOMIC DNA]</scope>
    <source>
        <strain evidence="3">DAOM:BR144</strain>
    </source>
</reference>
<dbReference type="PANTHER" id="PTHR16212:SF4">
    <property type="entry name" value="FOCADHESIN"/>
    <property type="match status" value="1"/>
</dbReference>
<accession>K3WB23</accession>
<sequence>MEVAALAQQLHAASSAKAQHQAVDACIEVLISTPSLASSQQIVRELDRLASKCSTNGSTFSQKDFTLRLKQAAAVCSSPASKAEYLGFALLDQIFQSLMTPESNNVAEIQEVLLDVYNGNPDVIRGVFAALESKQSPFFSPRATTMNPLVALKVVSPLFVLILASTKATSQVRLALLHTLQRIAWQSGQESIASAVASLLVVALGVFPRRADAIQSYVVHVSILADLLVSSEETVESTRMIAATCTHVIDRMRFYVKDQVGVLPLMQALEQLASFAPDALWSSRFVFSCGHALVAIHDSHLEKQLILNILIPVLKFGEQQNEGNPVRRVYVECLILPLISVLSTHPDEASRLLQLVMDLRAEQKYVPSSETASSEPQDPEDEDSCHLVSFLDLIDREELCVNWLTSLFTTTERKSSAEKNTQENAVWLFLSLGTLLFEERPALRDQATMALERQVQHDIKYWPAATTKLLVSSLVFLVSHRPVKPSAPIQYAAFMTKCIYVLGSLAATTTDTMKIVLRLIKRMNSVVQLQPMALKILYAVWERESRVYPRLETLLHQESCEEASTEHQIVRMATINSLCGKDPEAGVEYISQIQACLEAQLVSVVAMAINAIGSLCKADCLDFYAAFKIIALKMKKKKIQCANDPLFREELCALYSLGVTEMDSNKKQTTKLLDQLWEFTEDDAASVRKRAFESLNAYPLVSLGLSVQDRREAMAVDSHDEDSEDEITEEDVGEKLDELLHSLKSEESEDVRLQIEKLLTRVLEYESAKINSGRGQPIISSTLNEQRQQRISAAATKELKKHFPLLQEITEICSIQDKTVDWDAFLLAYETEEIEYSSVKRKDKLVKLAAQNVTDMEETMVRALSQQFAPWESTESEDIAFLRIQTVMESWQAFMYKYVNAVETLSALKLTTGADIDTGNEHFAEHVMKQLQFLQDHSDGSKNELLCLIAVGALVGQLRDSIRWTSSFVQKPIGQGIDMLNRRLATTIEEVKVFPDKNHHKVVISAVVGLHLVFGHRYADSEKETLTEASMKRAEATLQNLIKDTNHALIRGVSLGALSHIGSLYSQSTATMNEAEKRLKSVAGPVLSTLLRVSSEEKHCDGVVEQWFSTIKEDGSPVGSLHSLKLPPPVLTKPDDVVVVWASLMALVRLSPEFARIRRLRWLWNLKLLLNHFWCASTNAGSGIFGVALGPMLLKCVKYNLVSAAEVEEFVAKCFERLKSRSKCHDQGFLLISLHYMLVRMPAQGCFTHQDELKLLVKESQQVIWNEQTSDFQRQLAIASIANYFHQSFGVRNLSIGFVQSVKSGSVEMNAEPNDVKLLVEIVRSAAAANDSGIGQFVLGAIAVTKGLFCVIQKKKMFDAEILSFSSSGLLFKMLESLRQKQTSKVTERDEGRQPVAVSTSVPFVTSLLSCMTATAAALPLLDFESLVHRLIKRFCNVEITIASTRFAMTQGVCDMYAIQTLFARDMITNLDRRVQRELISGIELLGKRISRENLENVLSIAMDLVIKAWQVDTRDDQSVLLVEAWIETLEKLSHSANNGRVPSESREMVKRLVTQQFLPSLPFSQHDGPVSSKLLRNFTQQVLVHQDRLEEYLLGSLSQGSAHQWWQNATIFVELLRSGIVFVADKQSSLVLQWVLRQDFSRWRDAHLEIRVQILHELSSFVSIAGSGEKQSQDTISWLLETITALTRSFSASSSDESVTRHALFTFLTGIFGWNCTLSYEQHVALSLSPDAITLSSFAYVFPIGLLRALGVNSNLNTVVERLWSLFELVRSIESRTDSSTDYTGTLRAASRQALIETSVHVSPHVKQSILHFCSRDGFK</sequence>
<dbReference type="EMBL" id="GL376634">
    <property type="status" value="NOT_ANNOTATED_CDS"/>
    <property type="molecule type" value="Genomic_DNA"/>
</dbReference>
<reference evidence="3" key="1">
    <citation type="journal article" date="2010" name="Genome Biol.">
        <title>Genome sequence of the necrotrophic plant pathogen Pythium ultimum reveals original pathogenicity mechanisms and effector repertoire.</title>
        <authorList>
            <person name="Levesque C.A."/>
            <person name="Brouwer H."/>
            <person name="Cano L."/>
            <person name="Hamilton J.P."/>
            <person name="Holt C."/>
            <person name="Huitema E."/>
            <person name="Raffaele S."/>
            <person name="Robideau G.P."/>
            <person name="Thines M."/>
            <person name="Win J."/>
            <person name="Zerillo M.M."/>
            <person name="Beakes G.W."/>
            <person name="Boore J.L."/>
            <person name="Busam D."/>
            <person name="Dumas B."/>
            <person name="Ferriera S."/>
            <person name="Fuerstenberg S.I."/>
            <person name="Gachon C.M."/>
            <person name="Gaulin E."/>
            <person name="Govers F."/>
            <person name="Grenville-Briggs L."/>
            <person name="Horner N."/>
            <person name="Hostetler J."/>
            <person name="Jiang R.H."/>
            <person name="Johnson J."/>
            <person name="Krajaejun T."/>
            <person name="Lin H."/>
            <person name="Meijer H.J."/>
            <person name="Moore B."/>
            <person name="Morris P."/>
            <person name="Phuntmart V."/>
            <person name="Puiu D."/>
            <person name="Shetty J."/>
            <person name="Stajich J.E."/>
            <person name="Tripathy S."/>
            <person name="Wawra S."/>
            <person name="van West P."/>
            <person name="Whitty B.R."/>
            <person name="Coutinho P.M."/>
            <person name="Henrissat B."/>
            <person name="Martin F."/>
            <person name="Thomas P.D."/>
            <person name="Tyler B.M."/>
            <person name="De Vries R.P."/>
            <person name="Kamoun S."/>
            <person name="Yandell M."/>
            <person name="Tisserat N."/>
            <person name="Buell C.R."/>
        </authorList>
    </citation>
    <scope>NUCLEOTIDE SEQUENCE</scope>
    <source>
        <strain evidence="3">DAOM:BR144</strain>
    </source>
</reference>
<dbReference type="InterPro" id="IPR022542">
    <property type="entry name" value="FOCAD/RST1_DUF3730"/>
</dbReference>
<dbReference type="VEuPathDB" id="FungiDB:PYU1_G002162"/>
<dbReference type="SUPFAM" id="SSF48371">
    <property type="entry name" value="ARM repeat"/>
    <property type="match status" value="1"/>
</dbReference>
<dbReference type="Proteomes" id="UP000019132">
    <property type="component" value="Unassembled WGS sequence"/>
</dbReference>
<dbReference type="Pfam" id="PF12530">
    <property type="entry name" value="DUF3730"/>
    <property type="match status" value="1"/>
</dbReference>
<dbReference type="InterPro" id="IPR045163">
    <property type="entry name" value="Focadhesin/RST1"/>
</dbReference>
<reference evidence="2" key="3">
    <citation type="submission" date="2015-02" db="UniProtKB">
        <authorList>
            <consortium name="EnsemblProtists"/>
        </authorList>
    </citation>
    <scope>IDENTIFICATION</scope>
    <source>
        <strain evidence="2">DAOM BR144</strain>
    </source>
</reference>
<dbReference type="OMA" id="WMTSCLY"/>
<feature type="domain" description="DUF3730" evidence="1">
    <location>
        <begin position="494"/>
        <end position="695"/>
    </location>
</feature>
<evidence type="ECO:0000313" key="3">
    <source>
        <dbReference type="Proteomes" id="UP000019132"/>
    </source>
</evidence>
<dbReference type="PANTHER" id="PTHR16212">
    <property type="entry name" value="FOCADHESIN FAMILY MEMBER"/>
    <property type="match status" value="1"/>
</dbReference>